<dbReference type="EMBL" id="JO845222">
    <property type="protein sequence ID" value="AEO36838.1"/>
    <property type="molecule type" value="mRNA"/>
</dbReference>
<dbReference type="PROSITE" id="PS50089">
    <property type="entry name" value="ZF_RING_2"/>
    <property type="match status" value="1"/>
</dbReference>
<dbReference type="InterPro" id="IPR017907">
    <property type="entry name" value="Znf_RING_CS"/>
</dbReference>
<evidence type="ECO:0000313" key="6">
    <source>
        <dbReference type="EMBL" id="AEO36838.1"/>
    </source>
</evidence>
<proteinExistence type="evidence at transcript level"/>
<evidence type="ECO:0000256" key="2">
    <source>
        <dbReference type="ARBA" id="ARBA00022771"/>
    </source>
</evidence>
<keyword evidence="1" id="KW-0479">Metal-binding</keyword>
<evidence type="ECO:0000256" key="3">
    <source>
        <dbReference type="ARBA" id="ARBA00022833"/>
    </source>
</evidence>
<dbReference type="GO" id="GO:0008270">
    <property type="term" value="F:zinc ion binding"/>
    <property type="evidence" value="ECO:0007669"/>
    <property type="project" value="UniProtKB-KW"/>
</dbReference>
<dbReference type="InterPro" id="IPR001841">
    <property type="entry name" value="Znf_RING"/>
</dbReference>
<feature type="domain" description="RING-type" evidence="5">
    <location>
        <begin position="34"/>
        <end position="72"/>
    </location>
</feature>
<accession>G3MTM0</accession>
<dbReference type="SUPFAM" id="SSF57850">
    <property type="entry name" value="RING/U-box"/>
    <property type="match status" value="1"/>
</dbReference>
<keyword evidence="3" id="KW-0862">Zinc</keyword>
<protein>
    <recommendedName>
        <fullName evidence="5">RING-type domain-containing protein</fullName>
    </recommendedName>
</protein>
<keyword evidence="2 4" id="KW-0863">Zinc-finger</keyword>
<reference evidence="6" key="1">
    <citation type="journal article" date="2011" name="PLoS ONE">
        <title>A deep insight into the sialotranscriptome of the gulf coast tick, Amblyomma maculatum.</title>
        <authorList>
            <person name="Karim S."/>
            <person name="Singh P."/>
            <person name="Ribeiro J.M."/>
        </authorList>
    </citation>
    <scope>NUCLEOTIDE SEQUENCE</scope>
    <source>
        <tissue evidence="6">Salivary gland</tissue>
    </source>
</reference>
<evidence type="ECO:0000256" key="1">
    <source>
        <dbReference type="ARBA" id="ARBA00022723"/>
    </source>
</evidence>
<dbReference type="Gene3D" id="3.30.40.10">
    <property type="entry name" value="Zinc/RING finger domain, C3HC4 (zinc finger)"/>
    <property type="match status" value="1"/>
</dbReference>
<dbReference type="AlphaFoldDB" id="G3MTM0"/>
<evidence type="ECO:0000259" key="5">
    <source>
        <dbReference type="PROSITE" id="PS50089"/>
    </source>
</evidence>
<name>G3MTM0_AMBMU</name>
<organism evidence="6">
    <name type="scientific">Amblyomma maculatum</name>
    <name type="common">Gulf Coast tick</name>
    <dbReference type="NCBI Taxonomy" id="34609"/>
    <lineage>
        <taxon>Eukaryota</taxon>
        <taxon>Metazoa</taxon>
        <taxon>Ecdysozoa</taxon>
        <taxon>Arthropoda</taxon>
        <taxon>Chelicerata</taxon>
        <taxon>Arachnida</taxon>
        <taxon>Acari</taxon>
        <taxon>Parasitiformes</taxon>
        <taxon>Ixodida</taxon>
        <taxon>Ixodoidea</taxon>
        <taxon>Ixodidae</taxon>
        <taxon>Amblyomminae</taxon>
        <taxon>Amblyomma</taxon>
    </lineage>
</organism>
<dbReference type="PROSITE" id="PS00518">
    <property type="entry name" value="ZF_RING_1"/>
    <property type="match status" value="1"/>
</dbReference>
<evidence type="ECO:0000256" key="4">
    <source>
        <dbReference type="PROSITE-ProRule" id="PRU00175"/>
    </source>
</evidence>
<dbReference type="InterPro" id="IPR013083">
    <property type="entry name" value="Znf_RING/FYVE/PHD"/>
</dbReference>
<sequence>MPPGSMQYTLVGFSKELDWRPLQFVKPLPPNRVCSACGLVRPKTVFLPCSHTLCLSCYDQCTEENLHACPLDGYECHDEDVISVDFTADELFKREVTWYAERKGSLSCLDDIAR</sequence>